<dbReference type="EMBL" id="SDMP01000004">
    <property type="protein sequence ID" value="RYR60325.1"/>
    <property type="molecule type" value="Genomic_DNA"/>
</dbReference>
<dbReference type="AlphaFoldDB" id="A0A445DAZ5"/>
<reference evidence="1 2" key="1">
    <citation type="submission" date="2019-01" db="EMBL/GenBank/DDBJ databases">
        <title>Sequencing of cultivated peanut Arachis hypogaea provides insights into genome evolution and oil improvement.</title>
        <authorList>
            <person name="Chen X."/>
        </authorList>
    </citation>
    <scope>NUCLEOTIDE SEQUENCE [LARGE SCALE GENOMIC DNA]</scope>
    <source>
        <strain evidence="2">cv. Fuhuasheng</strain>
        <tissue evidence="1">Leaves</tissue>
    </source>
</reference>
<name>A0A445DAZ5_ARAHY</name>
<evidence type="ECO:0000313" key="2">
    <source>
        <dbReference type="Proteomes" id="UP000289738"/>
    </source>
</evidence>
<evidence type="ECO:0000313" key="1">
    <source>
        <dbReference type="EMBL" id="RYR60325.1"/>
    </source>
</evidence>
<gene>
    <name evidence="1" type="ORF">Ahy_A04g017401</name>
</gene>
<keyword evidence="2" id="KW-1185">Reference proteome</keyword>
<comment type="caution">
    <text evidence="1">The sequence shown here is derived from an EMBL/GenBank/DDBJ whole genome shotgun (WGS) entry which is preliminary data.</text>
</comment>
<organism evidence="1 2">
    <name type="scientific">Arachis hypogaea</name>
    <name type="common">Peanut</name>
    <dbReference type="NCBI Taxonomy" id="3818"/>
    <lineage>
        <taxon>Eukaryota</taxon>
        <taxon>Viridiplantae</taxon>
        <taxon>Streptophyta</taxon>
        <taxon>Embryophyta</taxon>
        <taxon>Tracheophyta</taxon>
        <taxon>Spermatophyta</taxon>
        <taxon>Magnoliopsida</taxon>
        <taxon>eudicotyledons</taxon>
        <taxon>Gunneridae</taxon>
        <taxon>Pentapetalae</taxon>
        <taxon>rosids</taxon>
        <taxon>fabids</taxon>
        <taxon>Fabales</taxon>
        <taxon>Fabaceae</taxon>
        <taxon>Papilionoideae</taxon>
        <taxon>50 kb inversion clade</taxon>
        <taxon>dalbergioids sensu lato</taxon>
        <taxon>Dalbergieae</taxon>
        <taxon>Pterocarpus clade</taxon>
        <taxon>Arachis</taxon>
    </lineage>
</organism>
<dbReference type="Proteomes" id="UP000289738">
    <property type="component" value="Chromosome A04"/>
</dbReference>
<protein>
    <submittedName>
        <fullName evidence="1">Uncharacterized protein</fullName>
    </submittedName>
</protein>
<proteinExistence type="predicted"/>
<sequence length="67" mass="7399">MTSKLALFPICPFNSSRVMSTFSNLLKALRSISEATPCGDMLFTLIKCTPNSQAALLTYNSHIPIQY</sequence>
<accession>A0A445DAZ5</accession>